<keyword evidence="6" id="KW-0238">DNA-binding</keyword>
<dbReference type="AlphaFoldDB" id="A0A0R3U597"/>
<dbReference type="GO" id="GO:0090575">
    <property type="term" value="C:RNA polymerase II transcription regulator complex"/>
    <property type="evidence" value="ECO:0007669"/>
    <property type="project" value="TreeGrafter"/>
</dbReference>
<evidence type="ECO:0000256" key="7">
    <source>
        <dbReference type="ARBA" id="ARBA00023163"/>
    </source>
</evidence>
<keyword evidence="4" id="KW-0862">Zinc</keyword>
<dbReference type="GO" id="GO:0000978">
    <property type="term" value="F:RNA polymerase II cis-regulatory region sequence-specific DNA binding"/>
    <property type="evidence" value="ECO:0007669"/>
    <property type="project" value="TreeGrafter"/>
</dbReference>
<keyword evidence="8" id="KW-0675">Receptor</keyword>
<evidence type="ECO:0000256" key="5">
    <source>
        <dbReference type="ARBA" id="ARBA00023015"/>
    </source>
</evidence>
<dbReference type="GO" id="GO:0004879">
    <property type="term" value="F:nuclear receptor activity"/>
    <property type="evidence" value="ECO:0007669"/>
    <property type="project" value="TreeGrafter"/>
</dbReference>
<evidence type="ECO:0000256" key="2">
    <source>
        <dbReference type="ARBA" id="ARBA00022723"/>
    </source>
</evidence>
<evidence type="ECO:0000256" key="1">
    <source>
        <dbReference type="ARBA" id="ARBA00005993"/>
    </source>
</evidence>
<evidence type="ECO:0000256" key="8">
    <source>
        <dbReference type="ARBA" id="ARBA00023170"/>
    </source>
</evidence>
<dbReference type="SUPFAM" id="SSF48508">
    <property type="entry name" value="Nuclear receptor ligand-binding domain"/>
    <property type="match status" value="1"/>
</dbReference>
<dbReference type="PANTHER" id="PTHR24082">
    <property type="entry name" value="NUCLEAR HORMONE RECEPTOR"/>
    <property type="match status" value="1"/>
</dbReference>
<dbReference type="GO" id="GO:0000122">
    <property type="term" value="P:negative regulation of transcription by RNA polymerase II"/>
    <property type="evidence" value="ECO:0007669"/>
    <property type="project" value="TreeGrafter"/>
</dbReference>
<keyword evidence="2" id="KW-0479">Metal-binding</keyword>
<reference evidence="11 12" key="1">
    <citation type="submission" date="2018-10" db="EMBL/GenBank/DDBJ databases">
        <authorList>
            <consortium name="Pathogen Informatics"/>
        </authorList>
    </citation>
    <scope>NUCLEOTIDE SEQUENCE [LARGE SCALE GENOMIC DNA]</scope>
</reference>
<sequence>MEVCVICGDLATGRHYGAVSCEGCKGFFKRSVRHRLRYICRAQRACPVDIKNRNLCRYCRFHRCIQMGMKIDGEFQQEDIAHFTKSAEALLSRLVRWARSIPAFTSYLDSDDQQCLLNSGKGPVY</sequence>
<evidence type="ECO:0000313" key="12">
    <source>
        <dbReference type="Proteomes" id="UP000267029"/>
    </source>
</evidence>
<organism evidence="11 12">
    <name type="scientific">Mesocestoides corti</name>
    <name type="common">Flatworm</name>
    <dbReference type="NCBI Taxonomy" id="53468"/>
    <lineage>
        <taxon>Eukaryota</taxon>
        <taxon>Metazoa</taxon>
        <taxon>Spiralia</taxon>
        <taxon>Lophotrochozoa</taxon>
        <taxon>Platyhelminthes</taxon>
        <taxon>Cestoda</taxon>
        <taxon>Eucestoda</taxon>
        <taxon>Cyclophyllidea</taxon>
        <taxon>Mesocestoididae</taxon>
        <taxon>Mesocestoides</taxon>
    </lineage>
</organism>
<dbReference type="GO" id="GO:0030154">
    <property type="term" value="P:cell differentiation"/>
    <property type="evidence" value="ECO:0007669"/>
    <property type="project" value="TreeGrafter"/>
</dbReference>
<evidence type="ECO:0000256" key="3">
    <source>
        <dbReference type="ARBA" id="ARBA00022771"/>
    </source>
</evidence>
<dbReference type="Gene3D" id="3.30.50.10">
    <property type="entry name" value="Erythroid Transcription Factor GATA-1, subunit A"/>
    <property type="match status" value="1"/>
</dbReference>
<dbReference type="GO" id="GO:0045944">
    <property type="term" value="P:positive regulation of transcription by RNA polymerase II"/>
    <property type="evidence" value="ECO:0007669"/>
    <property type="project" value="TreeGrafter"/>
</dbReference>
<evidence type="ECO:0000256" key="9">
    <source>
        <dbReference type="ARBA" id="ARBA00023242"/>
    </source>
</evidence>
<accession>A0A0R3U597</accession>
<dbReference type="PROSITE" id="PS51030">
    <property type="entry name" value="NUCLEAR_REC_DBD_2"/>
    <property type="match status" value="1"/>
</dbReference>
<dbReference type="PRINTS" id="PR00047">
    <property type="entry name" value="STROIDFINGER"/>
</dbReference>
<keyword evidence="3" id="KW-0863">Zinc-finger</keyword>
<dbReference type="PANTHER" id="PTHR24082:SF507">
    <property type="entry name" value="BILE ACID RECEPTOR-RELATED"/>
    <property type="match status" value="1"/>
</dbReference>
<keyword evidence="5" id="KW-0805">Transcription regulation</keyword>
<dbReference type="EMBL" id="UXSR01000268">
    <property type="protein sequence ID" value="VDD75877.1"/>
    <property type="molecule type" value="Genomic_DNA"/>
</dbReference>
<dbReference type="CDD" id="cd06916">
    <property type="entry name" value="NR_DBD_like"/>
    <property type="match status" value="1"/>
</dbReference>
<evidence type="ECO:0000256" key="4">
    <source>
        <dbReference type="ARBA" id="ARBA00022833"/>
    </source>
</evidence>
<keyword evidence="9" id="KW-0539">Nucleus</keyword>
<dbReference type="GO" id="GO:0008270">
    <property type="term" value="F:zinc ion binding"/>
    <property type="evidence" value="ECO:0007669"/>
    <property type="project" value="UniProtKB-KW"/>
</dbReference>
<dbReference type="Proteomes" id="UP000267029">
    <property type="component" value="Unassembled WGS sequence"/>
</dbReference>
<evidence type="ECO:0000256" key="6">
    <source>
        <dbReference type="ARBA" id="ARBA00023125"/>
    </source>
</evidence>
<comment type="similarity">
    <text evidence="1">Belongs to the nuclear hormone receptor family.</text>
</comment>
<gene>
    <name evidence="11" type="ORF">MCOS_LOCUS1880</name>
</gene>
<dbReference type="InterPro" id="IPR001628">
    <property type="entry name" value="Znf_hrmn_rcpt"/>
</dbReference>
<feature type="domain" description="Nuclear receptor" evidence="10">
    <location>
        <begin position="1"/>
        <end position="76"/>
    </location>
</feature>
<evidence type="ECO:0000259" key="10">
    <source>
        <dbReference type="PROSITE" id="PS51030"/>
    </source>
</evidence>
<dbReference type="STRING" id="53468.A0A0R3U597"/>
<dbReference type="InterPro" id="IPR013088">
    <property type="entry name" value="Znf_NHR/GATA"/>
</dbReference>
<dbReference type="PROSITE" id="PS00031">
    <property type="entry name" value="NUCLEAR_REC_DBD_1"/>
    <property type="match status" value="1"/>
</dbReference>
<dbReference type="Gene3D" id="1.10.565.10">
    <property type="entry name" value="Retinoid X Receptor"/>
    <property type="match status" value="1"/>
</dbReference>
<evidence type="ECO:0000313" key="11">
    <source>
        <dbReference type="EMBL" id="VDD75877.1"/>
    </source>
</evidence>
<dbReference type="InterPro" id="IPR050234">
    <property type="entry name" value="Nuclear_hormone_rcpt_NR1"/>
</dbReference>
<dbReference type="SUPFAM" id="SSF57716">
    <property type="entry name" value="Glucocorticoid receptor-like (DNA-binding domain)"/>
    <property type="match status" value="1"/>
</dbReference>
<name>A0A0R3U597_MESCO</name>
<keyword evidence="12" id="KW-1185">Reference proteome</keyword>
<keyword evidence="7" id="KW-0804">Transcription</keyword>
<dbReference type="SMART" id="SM00399">
    <property type="entry name" value="ZnF_C4"/>
    <property type="match status" value="1"/>
</dbReference>
<dbReference type="FunFam" id="3.30.50.10:FF:000030">
    <property type="entry name" value="Nuclear Hormone Receptor family"/>
    <property type="match status" value="1"/>
</dbReference>
<protein>
    <recommendedName>
        <fullName evidence="10">Nuclear receptor domain-containing protein</fullName>
    </recommendedName>
</protein>
<dbReference type="Pfam" id="PF00105">
    <property type="entry name" value="zf-C4"/>
    <property type="match status" value="1"/>
</dbReference>
<dbReference type="OrthoDB" id="5771769at2759"/>
<dbReference type="InterPro" id="IPR035500">
    <property type="entry name" value="NHR-like_dom_sf"/>
</dbReference>
<proteinExistence type="inferred from homology"/>